<keyword evidence="1" id="KW-0472">Membrane</keyword>
<keyword evidence="1" id="KW-0812">Transmembrane</keyword>
<dbReference type="EMBL" id="AB924613">
    <property type="protein sequence ID" value="BAT24450.1"/>
    <property type="molecule type" value="Genomic_DNA"/>
</dbReference>
<feature type="transmembrane region" description="Helical" evidence="1">
    <location>
        <begin position="289"/>
        <end position="307"/>
    </location>
</feature>
<proteinExistence type="predicted"/>
<dbReference type="Pfam" id="PF14897">
    <property type="entry name" value="EpsG"/>
    <property type="match status" value="1"/>
</dbReference>
<name>A0A0P0YSX7_9ENTR</name>
<sequence length="346" mass="40137">MLPYVLVLILVAGWAYLEKNALNWNAFWIPAIILILFATVRDYTIGTDTPTYTRNFRLHINPDGIAFNPYIEQGYQFLEHLALRISFDYSVYFFICASIIIPLTLLSIKKLSPDYVMSLFCHITYGFYTFFFSGVRQGIAMAICLYAHSFIINKKIIPAIVIIFIATLFHVSAYILFIFLISTSVKIRLEYKVLIYFIMSLLLSNVAINYMADSNDRYATYTGTVNNSGGYIILAFYSVIAFVFYIFCSAYRRKDKVYSYFEELMLCGIAFLIPIALLGTDPSGPQRFLYYFSWSVVILFPFLLRRFKGIGVRILFIVISIMYYCIATERFFSLSPYLVNRQFSFF</sequence>
<feature type="transmembrane region" description="Helical" evidence="1">
    <location>
        <begin position="231"/>
        <end position="248"/>
    </location>
</feature>
<accession>A0A0P0YSX7</accession>
<feature type="transmembrane region" description="Helical" evidence="1">
    <location>
        <begin position="193"/>
        <end position="211"/>
    </location>
</feature>
<feature type="transmembrane region" description="Helical" evidence="1">
    <location>
        <begin position="89"/>
        <end position="108"/>
    </location>
</feature>
<feature type="transmembrane region" description="Helical" evidence="1">
    <location>
        <begin position="156"/>
        <end position="181"/>
    </location>
</feature>
<organism evidence="2">
    <name type="scientific">Klebsiella sp. 3454-70</name>
    <dbReference type="NCBI Taxonomy" id="1497843"/>
    <lineage>
        <taxon>Bacteria</taxon>
        <taxon>Pseudomonadati</taxon>
        <taxon>Pseudomonadota</taxon>
        <taxon>Gammaproteobacteria</taxon>
        <taxon>Enterobacterales</taxon>
        <taxon>Enterobacteriaceae</taxon>
        <taxon>Klebsiella/Raoultella group</taxon>
        <taxon>Klebsiella</taxon>
    </lineage>
</organism>
<feature type="transmembrane region" description="Helical" evidence="1">
    <location>
        <begin position="314"/>
        <end position="332"/>
    </location>
</feature>
<gene>
    <name evidence="2" type="primary">wzy</name>
</gene>
<feature type="transmembrane region" description="Helical" evidence="1">
    <location>
        <begin position="260"/>
        <end position="277"/>
    </location>
</feature>
<keyword evidence="1" id="KW-1133">Transmembrane helix</keyword>
<reference evidence="2" key="1">
    <citation type="submission" date="2014-04" db="EMBL/GenBank/DDBJ databases">
        <authorList>
            <person name="Harrison E."/>
        </authorList>
    </citation>
    <scope>NUCLEOTIDE SEQUENCE</scope>
    <source>
        <strain evidence="2">3454-70</strain>
    </source>
</reference>
<evidence type="ECO:0000256" key="1">
    <source>
        <dbReference type="SAM" id="Phobius"/>
    </source>
</evidence>
<dbReference type="InterPro" id="IPR049458">
    <property type="entry name" value="EpsG-like"/>
</dbReference>
<evidence type="ECO:0000313" key="2">
    <source>
        <dbReference type="EMBL" id="BAT24450.1"/>
    </source>
</evidence>
<protein>
    <submittedName>
        <fullName evidence="2">O-antigen and lipid-linked capsular repeat unit polymerase</fullName>
    </submittedName>
</protein>
<dbReference type="AlphaFoldDB" id="A0A0P0YSX7"/>
<reference evidence="2" key="2">
    <citation type="journal article" date="2015" name="Sci. Rep.">
        <title>Genetic analysis of capsular polysaccharide synthesis gene clusters in 79 capsular types of Klebsiella spp.</title>
        <authorList>
            <person name="Pan Y.J."/>
            <person name="Lin T.L."/>
            <person name="Chen C.T."/>
            <person name="Chen Y.Y."/>
            <person name="Hsieh P.F."/>
            <person name="Hsu C.R."/>
            <person name="Wu M.C."/>
            <person name="Wang J.T."/>
        </authorList>
    </citation>
    <scope>NUCLEOTIDE SEQUENCE</scope>
    <source>
        <strain evidence="2">3454-70</strain>
    </source>
</reference>